<comment type="caution">
    <text evidence="3">The sequence shown here is derived from an EMBL/GenBank/DDBJ whole genome shotgun (WGS) entry which is preliminary data.</text>
</comment>
<feature type="domain" description="N-acetyltransferase" evidence="2">
    <location>
        <begin position="22"/>
        <end position="192"/>
    </location>
</feature>
<proteinExistence type="inferred from homology"/>
<dbReference type="PANTHER" id="PTHR13355">
    <property type="entry name" value="GLUCOSAMINE 6-PHOSPHATE N-ACETYLTRANSFERASE"/>
    <property type="match status" value="1"/>
</dbReference>
<gene>
    <name evidence="3" type="ORF">BZA70DRAFT_240073</name>
</gene>
<keyword evidence="4" id="KW-1185">Reference proteome</keyword>
<dbReference type="PANTHER" id="PTHR13355:SF11">
    <property type="entry name" value="GLUCOSAMINE 6-PHOSPHATE N-ACETYLTRANSFERASE"/>
    <property type="match status" value="1"/>
</dbReference>
<reference evidence="3 4" key="1">
    <citation type="submission" date="2024-03" db="EMBL/GenBank/DDBJ databases">
        <title>Genome-scale model development and genomic sequencing of the oleaginous clade Lipomyces.</title>
        <authorList>
            <consortium name="Lawrence Berkeley National Laboratory"/>
            <person name="Czajka J.J."/>
            <person name="Han Y."/>
            <person name="Kim J."/>
            <person name="Mondo S.J."/>
            <person name="Hofstad B.A."/>
            <person name="Robles A."/>
            <person name="Haridas S."/>
            <person name="Riley R."/>
            <person name="LaButti K."/>
            <person name="Pangilinan J."/>
            <person name="Andreopoulos W."/>
            <person name="Lipzen A."/>
            <person name="Yan J."/>
            <person name="Wang M."/>
            <person name="Ng V."/>
            <person name="Grigoriev I.V."/>
            <person name="Spatafora J.W."/>
            <person name="Magnuson J.K."/>
            <person name="Baker S.E."/>
            <person name="Pomraning K.R."/>
        </authorList>
    </citation>
    <scope>NUCLEOTIDE SEQUENCE [LARGE SCALE GENOMIC DNA]</scope>
    <source>
        <strain evidence="3 4">Phaff 52-87</strain>
    </source>
</reference>
<dbReference type="Gene3D" id="3.40.630.30">
    <property type="match status" value="1"/>
</dbReference>
<dbReference type="Pfam" id="PF00583">
    <property type="entry name" value="Acetyltransf_1"/>
    <property type="match status" value="1"/>
</dbReference>
<keyword evidence="1" id="KW-0808">Transferase</keyword>
<dbReference type="EMBL" id="JBBJBU010000009">
    <property type="protein sequence ID" value="KAK7204167.1"/>
    <property type="molecule type" value="Genomic_DNA"/>
</dbReference>
<dbReference type="Proteomes" id="UP001498771">
    <property type="component" value="Unassembled WGS sequence"/>
</dbReference>
<name>A0ABR1F2Z0_9ASCO</name>
<dbReference type="InterPro" id="IPR016181">
    <property type="entry name" value="Acyl_CoA_acyltransferase"/>
</dbReference>
<dbReference type="RefSeq" id="XP_064767200.1">
    <property type="nucleotide sequence ID" value="XM_064910492.1"/>
</dbReference>
<organism evidence="3 4">
    <name type="scientific">Myxozyma melibiosi</name>
    <dbReference type="NCBI Taxonomy" id="54550"/>
    <lineage>
        <taxon>Eukaryota</taxon>
        <taxon>Fungi</taxon>
        <taxon>Dikarya</taxon>
        <taxon>Ascomycota</taxon>
        <taxon>Saccharomycotina</taxon>
        <taxon>Lipomycetes</taxon>
        <taxon>Lipomycetales</taxon>
        <taxon>Lipomycetaceae</taxon>
        <taxon>Myxozyma</taxon>
    </lineage>
</organism>
<protein>
    <recommendedName>
        <fullName evidence="1">Glucosamine 6-phosphate N-acetyltransferase</fullName>
        <ecNumber evidence="1">2.3.1.4</ecNumber>
    </recommendedName>
</protein>
<dbReference type="GeneID" id="90036004"/>
<accession>A0ABR1F2Z0</accession>
<dbReference type="PROSITE" id="PS51186">
    <property type="entry name" value="GNAT"/>
    <property type="match status" value="1"/>
</dbReference>
<sequence>MDPLFSLDFISPEISSALAPEYKLRPLQTSDYENGYLDVLSDLTTVGNISKEVFDSQIAFIKSREGEYFNIVIEKIATGKVVAVGTLLVEHKFIHECGLVGHIEDIAVAKSEQGKKLGIKVIHALDFIGKKAGCYKNILDCSPHNEAFYIKCKRPHSLSHSIMSAMLIFRCQGGYKNEGFEMVRIHQLLDYL</sequence>
<comment type="catalytic activity">
    <reaction evidence="1">
        <text>D-glucosamine 6-phosphate + acetyl-CoA = N-acetyl-D-glucosamine 6-phosphate + CoA + H(+)</text>
        <dbReference type="Rhea" id="RHEA:10292"/>
        <dbReference type="ChEBI" id="CHEBI:15378"/>
        <dbReference type="ChEBI" id="CHEBI:57287"/>
        <dbReference type="ChEBI" id="CHEBI:57288"/>
        <dbReference type="ChEBI" id="CHEBI:57513"/>
        <dbReference type="ChEBI" id="CHEBI:58725"/>
        <dbReference type="EC" id="2.3.1.4"/>
    </reaction>
</comment>
<comment type="similarity">
    <text evidence="1">Belongs to the acetyltransferase family. GNA1 subfamily.</text>
</comment>
<dbReference type="InterPro" id="IPR039143">
    <property type="entry name" value="GNPNAT1-like"/>
</dbReference>
<evidence type="ECO:0000256" key="1">
    <source>
        <dbReference type="RuleBase" id="RU365086"/>
    </source>
</evidence>
<evidence type="ECO:0000259" key="2">
    <source>
        <dbReference type="PROSITE" id="PS51186"/>
    </source>
</evidence>
<comment type="pathway">
    <text evidence="1">Nucleotide-sugar biosynthesis; UDP-N-acetyl-alpha-D-glucosamine biosynthesis; N-acetyl-alpha-D-glucosamine 1-phosphate from alpha-D-glucosamine 6-phosphate (route I): step 1/2.</text>
</comment>
<evidence type="ECO:0000313" key="3">
    <source>
        <dbReference type="EMBL" id="KAK7204167.1"/>
    </source>
</evidence>
<evidence type="ECO:0000313" key="4">
    <source>
        <dbReference type="Proteomes" id="UP001498771"/>
    </source>
</evidence>
<dbReference type="InterPro" id="IPR000182">
    <property type="entry name" value="GNAT_dom"/>
</dbReference>
<keyword evidence="1" id="KW-0012">Acyltransferase</keyword>
<dbReference type="EC" id="2.3.1.4" evidence="1"/>
<dbReference type="SUPFAM" id="SSF55729">
    <property type="entry name" value="Acyl-CoA N-acyltransferases (Nat)"/>
    <property type="match status" value="1"/>
</dbReference>